<dbReference type="InterPro" id="IPR006680">
    <property type="entry name" value="Amidohydro-rel"/>
</dbReference>
<evidence type="ECO:0000313" key="3">
    <source>
        <dbReference type="Proteomes" id="UP000184267"/>
    </source>
</evidence>
<sequence>MDMSSDISELSRIVFSYPAIDNHSHAFLREEYRDSTPFEGLITEANLNTDQAKCDAASTMACFRATAQLAKLYGLGADADWETVKRFRSQVPYDQLCRSCMAPTHIQCILIDDGLGSGEKVYPYRWHDQFTASPTKRIVRVEALAEDILKRAIEFQIEKKELAPSTLLERFLFTMDTALRTAAADGEVAGFKSVACYRTGLDVGIVSSITDDAQAHQLLTRLSLIYMTNQMLRLAHKPINDYIVNATMRIAGEAGKPVQFHTGLGDNDITLTLSSPAHLQPLIKAYPGTKVVLLHSSYPFTKEAGYLTSVYDNVYLDFGEIFPFLSADGQRQVIREVLDLAPTNKIMWSTDGHYWPESYYLGTLQARQALFEVLESSIRRWELTLPQAIGIVKRAFFENANRIYGLGLEPQFS</sequence>
<evidence type="ECO:0000259" key="1">
    <source>
        <dbReference type="Pfam" id="PF04909"/>
    </source>
</evidence>
<dbReference type="PANTHER" id="PTHR43383">
    <property type="entry name" value="NODULIN 6"/>
    <property type="match status" value="1"/>
</dbReference>
<dbReference type="SUPFAM" id="SSF51556">
    <property type="entry name" value="Metallo-dependent hydrolases"/>
    <property type="match status" value="1"/>
</dbReference>
<dbReference type="Pfam" id="PF04909">
    <property type="entry name" value="Amidohydro_2"/>
    <property type="match status" value="1"/>
</dbReference>
<dbReference type="GO" id="GO:0016787">
    <property type="term" value="F:hydrolase activity"/>
    <property type="evidence" value="ECO:0007669"/>
    <property type="project" value="InterPro"/>
</dbReference>
<dbReference type="InterPro" id="IPR032466">
    <property type="entry name" value="Metal_Hydrolase"/>
</dbReference>
<protein>
    <submittedName>
        <fullName evidence="2">Protein fluG</fullName>
    </submittedName>
</protein>
<dbReference type="AlphaFoldDB" id="A0A1M2VTU9"/>
<comment type="caution">
    <text evidence="2">The sequence shown here is derived from an EMBL/GenBank/DDBJ whole genome shotgun (WGS) entry which is preliminary data.</text>
</comment>
<feature type="domain" description="Amidohydrolase-related" evidence="1">
    <location>
        <begin position="245"/>
        <end position="406"/>
    </location>
</feature>
<dbReference type="EMBL" id="MNAD01000706">
    <property type="protein sequence ID" value="OJT10952.1"/>
    <property type="molecule type" value="Genomic_DNA"/>
</dbReference>
<name>A0A1M2VTU9_TRAPU</name>
<reference evidence="2 3" key="1">
    <citation type="submission" date="2016-10" db="EMBL/GenBank/DDBJ databases">
        <title>Genome sequence of the basidiomycete white-rot fungus Trametes pubescens.</title>
        <authorList>
            <person name="Makela M.R."/>
            <person name="Granchi Z."/>
            <person name="Peng M."/>
            <person name="De Vries R.P."/>
            <person name="Grigoriev I."/>
            <person name="Riley R."/>
            <person name="Hilden K."/>
        </authorList>
    </citation>
    <scope>NUCLEOTIDE SEQUENCE [LARGE SCALE GENOMIC DNA]</scope>
    <source>
        <strain evidence="2 3">FBCC735</strain>
    </source>
</reference>
<organism evidence="2 3">
    <name type="scientific">Trametes pubescens</name>
    <name type="common">White-rot fungus</name>
    <dbReference type="NCBI Taxonomy" id="154538"/>
    <lineage>
        <taxon>Eukaryota</taxon>
        <taxon>Fungi</taxon>
        <taxon>Dikarya</taxon>
        <taxon>Basidiomycota</taxon>
        <taxon>Agaricomycotina</taxon>
        <taxon>Agaricomycetes</taxon>
        <taxon>Polyporales</taxon>
        <taxon>Polyporaceae</taxon>
        <taxon>Trametes</taxon>
    </lineage>
</organism>
<dbReference type="OrthoDB" id="3364440at2759"/>
<keyword evidence="3" id="KW-1185">Reference proteome</keyword>
<dbReference type="Proteomes" id="UP000184267">
    <property type="component" value="Unassembled WGS sequence"/>
</dbReference>
<dbReference type="OMA" id="FAVRAHC"/>
<evidence type="ECO:0000313" key="2">
    <source>
        <dbReference type="EMBL" id="OJT10952.1"/>
    </source>
</evidence>
<proteinExistence type="predicted"/>
<gene>
    <name evidence="2" type="ORF">TRAPUB_12537</name>
</gene>
<dbReference type="Gene3D" id="3.20.20.140">
    <property type="entry name" value="Metal-dependent hydrolases"/>
    <property type="match status" value="1"/>
</dbReference>
<accession>A0A1M2VTU9</accession>
<dbReference type="STRING" id="154538.A0A1M2VTU9"/>
<dbReference type="PANTHER" id="PTHR43383:SF2">
    <property type="entry name" value="AMIDOHYDROLASE 2 FAMILY PROTEIN"/>
    <property type="match status" value="1"/>
</dbReference>